<accession>M0PI32</accession>
<proteinExistence type="predicted"/>
<dbReference type="Gene3D" id="1.10.287.110">
    <property type="entry name" value="DnaJ domain"/>
    <property type="match status" value="1"/>
</dbReference>
<evidence type="ECO:0000313" key="4">
    <source>
        <dbReference type="EMBL" id="EMA69553.1"/>
    </source>
</evidence>
<evidence type="ECO:0000313" key="5">
    <source>
        <dbReference type="Proteomes" id="UP000011575"/>
    </source>
</evidence>
<keyword evidence="2" id="KW-0812">Transmembrane</keyword>
<dbReference type="Proteomes" id="UP000011575">
    <property type="component" value="Unassembled WGS sequence"/>
</dbReference>
<evidence type="ECO:0000259" key="3">
    <source>
        <dbReference type="PROSITE" id="PS50076"/>
    </source>
</evidence>
<dbReference type="SMART" id="SM00271">
    <property type="entry name" value="DnaJ"/>
    <property type="match status" value="1"/>
</dbReference>
<feature type="domain" description="J" evidence="3">
    <location>
        <begin position="159"/>
        <end position="222"/>
    </location>
</feature>
<feature type="compositionally biased region" description="Basic and acidic residues" evidence="1">
    <location>
        <begin position="181"/>
        <end position="202"/>
    </location>
</feature>
<keyword evidence="5" id="KW-1185">Reference proteome</keyword>
<feature type="transmembrane region" description="Helical" evidence="2">
    <location>
        <begin position="12"/>
        <end position="33"/>
    </location>
</feature>
<sequence>MVADFIALVPPWVIYGVVLGAVASVLVAAAFYLGDRLLGPSAAESADGWTDADWGPTGDERRRREIRAYLAATGERVREDHAFDDVTVPFYLPERGVAITFDAHDYFRLEGEGIYTVLCEHEMPGRGLGRRLPFDVNEPDWGPRRGGPAAGSGPDPVDAAFAELDVARDADADAVKRAYRERVKETHPDQGGDEESFRRVREAYATARNHADEGAASGDRIGGTERPPPPTGFGR</sequence>
<keyword evidence="4" id="KW-0346">Stress response</keyword>
<organism evidence="4 5">
    <name type="scientific">Halorubrum aidingense JCM 13560</name>
    <dbReference type="NCBI Taxonomy" id="1230454"/>
    <lineage>
        <taxon>Archaea</taxon>
        <taxon>Methanobacteriati</taxon>
        <taxon>Methanobacteriota</taxon>
        <taxon>Stenosarchaea group</taxon>
        <taxon>Halobacteria</taxon>
        <taxon>Halobacteriales</taxon>
        <taxon>Haloferacaceae</taxon>
        <taxon>Halorubrum</taxon>
    </lineage>
</organism>
<dbReference type="PROSITE" id="PS50076">
    <property type="entry name" value="DNAJ_2"/>
    <property type="match status" value="1"/>
</dbReference>
<name>M0PI32_9EURY</name>
<dbReference type="Pfam" id="PF00226">
    <property type="entry name" value="DnaJ"/>
    <property type="match status" value="1"/>
</dbReference>
<dbReference type="InterPro" id="IPR001623">
    <property type="entry name" value="DnaJ_domain"/>
</dbReference>
<evidence type="ECO:0000256" key="1">
    <source>
        <dbReference type="SAM" id="MobiDB-lite"/>
    </source>
</evidence>
<dbReference type="PATRIC" id="fig|1230454.4.peg.610"/>
<dbReference type="SUPFAM" id="SSF46565">
    <property type="entry name" value="Chaperone J-domain"/>
    <property type="match status" value="1"/>
</dbReference>
<gene>
    <name evidence="4" type="ORF">C461_02966</name>
</gene>
<dbReference type="AlphaFoldDB" id="M0PI32"/>
<reference evidence="4 5" key="1">
    <citation type="journal article" date="2014" name="PLoS Genet.">
        <title>Phylogenetically driven sequencing of extremely halophilic archaea reveals strategies for static and dynamic osmo-response.</title>
        <authorList>
            <person name="Becker E.A."/>
            <person name="Seitzer P.M."/>
            <person name="Tritt A."/>
            <person name="Larsen D."/>
            <person name="Krusor M."/>
            <person name="Yao A.I."/>
            <person name="Wu D."/>
            <person name="Madern D."/>
            <person name="Eisen J.A."/>
            <person name="Darling A.E."/>
            <person name="Facciotti M.T."/>
        </authorList>
    </citation>
    <scope>NUCLEOTIDE SEQUENCE [LARGE SCALE GENOMIC DNA]</scope>
    <source>
        <strain evidence="4 5">JCM 13560</strain>
    </source>
</reference>
<dbReference type="EMBL" id="AOJI01000014">
    <property type="protein sequence ID" value="EMA69553.1"/>
    <property type="molecule type" value="Genomic_DNA"/>
</dbReference>
<dbReference type="InterPro" id="IPR036869">
    <property type="entry name" value="J_dom_sf"/>
</dbReference>
<evidence type="ECO:0000256" key="2">
    <source>
        <dbReference type="SAM" id="Phobius"/>
    </source>
</evidence>
<dbReference type="STRING" id="1230454.C461_02966"/>
<feature type="region of interest" description="Disordered" evidence="1">
    <location>
        <begin position="181"/>
        <end position="235"/>
    </location>
</feature>
<keyword evidence="2" id="KW-1133">Transmembrane helix</keyword>
<keyword evidence="2" id="KW-0472">Membrane</keyword>
<dbReference type="OrthoDB" id="10608at2157"/>
<feature type="compositionally biased region" description="Pro residues" evidence="1">
    <location>
        <begin position="226"/>
        <end position="235"/>
    </location>
</feature>
<dbReference type="CDD" id="cd06257">
    <property type="entry name" value="DnaJ"/>
    <property type="match status" value="1"/>
</dbReference>
<protein>
    <submittedName>
        <fullName evidence="4">Heat shock protein DnaJ domain protein</fullName>
    </submittedName>
</protein>
<dbReference type="RefSeq" id="WP_007998504.1">
    <property type="nucleotide sequence ID" value="NZ_AOJI01000014.1"/>
</dbReference>
<comment type="caution">
    <text evidence="4">The sequence shown here is derived from an EMBL/GenBank/DDBJ whole genome shotgun (WGS) entry which is preliminary data.</text>
</comment>
<feature type="region of interest" description="Disordered" evidence="1">
    <location>
        <begin position="138"/>
        <end position="157"/>
    </location>
</feature>